<dbReference type="PANTHER" id="PTHR11473:SF24">
    <property type="entry name" value="PHENYLALANINE-4-HYDROXYLASE"/>
    <property type="match status" value="1"/>
</dbReference>
<dbReference type="Proteomes" id="UP001368270">
    <property type="component" value="Unassembled WGS sequence"/>
</dbReference>
<dbReference type="Pfam" id="PF00351">
    <property type="entry name" value="Biopterin_H"/>
    <property type="match status" value="1"/>
</dbReference>
<accession>A0ABU8QF92</accession>
<evidence type="ECO:0000256" key="3">
    <source>
        <dbReference type="ARBA" id="ARBA00009712"/>
    </source>
</evidence>
<dbReference type="NCBIfam" id="NF008877">
    <property type="entry name" value="PRK11913.1-2"/>
    <property type="match status" value="1"/>
</dbReference>
<comment type="similarity">
    <text evidence="3">Belongs to the biopterin-dependent aromatic amino acid hydroxylase family.</text>
</comment>
<keyword evidence="7" id="KW-0408">Iron</keyword>
<dbReference type="InterPro" id="IPR001273">
    <property type="entry name" value="ArAA_hydroxylase"/>
</dbReference>
<name>A0ABU8QF92_9RHOB</name>
<evidence type="ECO:0000256" key="4">
    <source>
        <dbReference type="ARBA" id="ARBA00011995"/>
    </source>
</evidence>
<organism evidence="12 13">
    <name type="scientific">Cognatishimia coralii</name>
    <dbReference type="NCBI Taxonomy" id="3083254"/>
    <lineage>
        <taxon>Bacteria</taxon>
        <taxon>Pseudomonadati</taxon>
        <taxon>Pseudomonadota</taxon>
        <taxon>Alphaproteobacteria</taxon>
        <taxon>Rhodobacterales</taxon>
        <taxon>Paracoccaceae</taxon>
        <taxon>Cognatishimia</taxon>
    </lineage>
</organism>
<dbReference type="RefSeq" id="WP_339403024.1">
    <property type="nucleotide sequence ID" value="NZ_JBBGAZ010000003.1"/>
</dbReference>
<evidence type="ECO:0000256" key="8">
    <source>
        <dbReference type="ARBA" id="ARBA00023033"/>
    </source>
</evidence>
<proteinExistence type="inferred from homology"/>
<gene>
    <name evidence="12" type="primary">phhA</name>
    <name evidence="12" type="ORF">WG622_07495</name>
</gene>
<evidence type="ECO:0000256" key="7">
    <source>
        <dbReference type="ARBA" id="ARBA00023004"/>
    </source>
</evidence>
<evidence type="ECO:0000256" key="9">
    <source>
        <dbReference type="ARBA" id="ARBA00023232"/>
    </source>
</evidence>
<evidence type="ECO:0000256" key="1">
    <source>
        <dbReference type="ARBA" id="ARBA00001954"/>
    </source>
</evidence>
<dbReference type="NCBIfam" id="TIGR01267">
    <property type="entry name" value="Phe4hydrox_mono"/>
    <property type="match status" value="1"/>
</dbReference>
<evidence type="ECO:0000313" key="13">
    <source>
        <dbReference type="Proteomes" id="UP001368270"/>
    </source>
</evidence>
<dbReference type="EC" id="1.14.16.1" evidence="4"/>
<comment type="cofactor">
    <cofactor evidence="1">
        <name>Fe(2+)</name>
        <dbReference type="ChEBI" id="CHEBI:29033"/>
    </cofactor>
</comment>
<comment type="caution">
    <text evidence="12">The sequence shown here is derived from an EMBL/GenBank/DDBJ whole genome shotgun (WGS) entry which is preliminary data.</text>
</comment>
<dbReference type="Gene3D" id="1.10.800.10">
    <property type="entry name" value="Aromatic amino acid hydroxylase"/>
    <property type="match status" value="1"/>
</dbReference>
<keyword evidence="8" id="KW-0503">Monooxygenase</keyword>
<dbReference type="GO" id="GO:0004505">
    <property type="term" value="F:phenylalanine 4-monooxygenase activity"/>
    <property type="evidence" value="ECO:0007669"/>
    <property type="project" value="UniProtKB-EC"/>
</dbReference>
<dbReference type="InterPro" id="IPR005960">
    <property type="entry name" value="Phe-4-hydroxylase_mono"/>
</dbReference>
<sequence length="282" mass="31834">MIFCPCFARNFPKERKVMPKSTAYTAKTPDKNGLIPYTSEEDAVWADLVDAQWDAVQAHMARPYLDGLKKLDMPRSKVPQCADISAVLQRETGWKVAPVPALIGFKTFFDMLADRTFPAASFIRSREDFDYIEEPDIFHEIFGHTPLLTDPRFAAFSEAIGRAGQTVDKSQYSWLIRLYWFTIEFGLTYENGALKALGSGLASSKTELPHAVISGDPVVRPFDIQDILRTPYRIDIHQPVYFVIETLDDMFAAADRDLTKDIVEAQSKGLFEPLYPPIPKAS</sequence>
<keyword evidence="9" id="KW-0585">Phenylalanine catabolism</keyword>
<keyword evidence="13" id="KW-1185">Reference proteome</keyword>
<evidence type="ECO:0000256" key="5">
    <source>
        <dbReference type="ARBA" id="ARBA00022723"/>
    </source>
</evidence>
<evidence type="ECO:0000256" key="10">
    <source>
        <dbReference type="ARBA" id="ARBA00029922"/>
    </source>
</evidence>
<evidence type="ECO:0000256" key="2">
    <source>
        <dbReference type="ARBA" id="ARBA00005088"/>
    </source>
</evidence>
<keyword evidence="5" id="KW-0479">Metal-binding</keyword>
<feature type="domain" description="Biopterin-dependent aromatic amino acid hydroxylase family profile" evidence="11">
    <location>
        <begin position="1"/>
        <end position="282"/>
    </location>
</feature>
<dbReference type="SUPFAM" id="SSF56534">
    <property type="entry name" value="Aromatic aminoacid monoxygenases, catalytic and oligomerization domains"/>
    <property type="match status" value="1"/>
</dbReference>
<dbReference type="InterPro" id="IPR019774">
    <property type="entry name" value="Aromatic-AA_hydroxylase_C"/>
</dbReference>
<dbReference type="EMBL" id="JBBGAZ010000003">
    <property type="protein sequence ID" value="MEJ5218080.1"/>
    <property type="molecule type" value="Genomic_DNA"/>
</dbReference>
<evidence type="ECO:0000256" key="6">
    <source>
        <dbReference type="ARBA" id="ARBA00023002"/>
    </source>
</evidence>
<reference evidence="12 13" key="1">
    <citation type="submission" date="2024-03" db="EMBL/GenBank/DDBJ databases">
        <title>Cognatishimia coralii sp. nov., a marine bacterium isolated from coral surrounding seawater.</title>
        <authorList>
            <person name="Liu X."/>
            <person name="Liu S."/>
            <person name="Sun H."/>
            <person name="Zhang Y."/>
        </authorList>
    </citation>
    <scope>NUCLEOTIDE SEQUENCE [LARGE SCALE GENOMIC DNA]</scope>
    <source>
        <strain evidence="12 13">D5M38</strain>
    </source>
</reference>
<protein>
    <recommendedName>
        <fullName evidence="4">phenylalanine 4-monooxygenase</fullName>
        <ecNumber evidence="4">1.14.16.1</ecNumber>
    </recommendedName>
    <alternativeName>
        <fullName evidence="10">Phe-4-monooxygenase</fullName>
    </alternativeName>
</protein>
<dbReference type="PRINTS" id="PR00372">
    <property type="entry name" value="FYWHYDRXLASE"/>
</dbReference>
<evidence type="ECO:0000259" key="11">
    <source>
        <dbReference type="PROSITE" id="PS51410"/>
    </source>
</evidence>
<dbReference type="InterPro" id="IPR036951">
    <property type="entry name" value="ArAA_hydroxylase_sf"/>
</dbReference>
<comment type="pathway">
    <text evidence="2">Amino-acid degradation; L-phenylalanine degradation; acetoacetate and fumarate from L-phenylalanine: step 1/6.</text>
</comment>
<evidence type="ECO:0000313" key="12">
    <source>
        <dbReference type="EMBL" id="MEJ5218080.1"/>
    </source>
</evidence>
<dbReference type="PROSITE" id="PS51410">
    <property type="entry name" value="BH4_AAA_HYDROXYL_2"/>
    <property type="match status" value="1"/>
</dbReference>
<keyword evidence="6 12" id="KW-0560">Oxidoreductase</keyword>
<dbReference type="PANTHER" id="PTHR11473">
    <property type="entry name" value="AROMATIC AMINO ACID HYDROXYLASE"/>
    <property type="match status" value="1"/>
</dbReference>
<dbReference type="InterPro" id="IPR036329">
    <property type="entry name" value="Aro-AA_hydroxylase_C_sf"/>
</dbReference>